<dbReference type="PATRIC" id="fig|307121.4.peg.3595"/>
<keyword evidence="3" id="KW-1185">Reference proteome</keyword>
<gene>
    <name evidence="2" type="ORF">GA0070620_3524</name>
</gene>
<name>A0A1C3N5X3_9ACTN</name>
<feature type="transmembrane region" description="Helical" evidence="1">
    <location>
        <begin position="57"/>
        <end position="76"/>
    </location>
</feature>
<keyword evidence="1" id="KW-1133">Transmembrane helix</keyword>
<sequence length="200" mass="21657">MSGSASIDDLLTFEEDRSRRDDREGGSRAGQVVRTLAGVAAVVVVLIVGLRAVGLRVSLLILIAGVGAVFAVRRVVAALAPPPPPPPSAAARARARDAATDDGTWNWNARDALRTAINGWEVPLDWSATRPERFTGVILPRLGELADERLRLKHGVTRDSDPVRARALLGERLWTFLETPPRRTPSPRDLAVIVAELEKI</sequence>
<organism evidence="2 3">
    <name type="scientific">Micromonospora krabiensis</name>
    <dbReference type="NCBI Taxonomy" id="307121"/>
    <lineage>
        <taxon>Bacteria</taxon>
        <taxon>Bacillati</taxon>
        <taxon>Actinomycetota</taxon>
        <taxon>Actinomycetes</taxon>
        <taxon>Micromonosporales</taxon>
        <taxon>Micromonosporaceae</taxon>
        <taxon>Micromonospora</taxon>
    </lineage>
</organism>
<protein>
    <submittedName>
        <fullName evidence="2">Uncharacterized protein</fullName>
    </submittedName>
</protein>
<dbReference type="OrthoDB" id="4829901at2"/>
<dbReference type="Proteomes" id="UP000199393">
    <property type="component" value="Chromosome I"/>
</dbReference>
<evidence type="ECO:0000313" key="2">
    <source>
        <dbReference type="EMBL" id="SBV27992.1"/>
    </source>
</evidence>
<keyword evidence="1" id="KW-0812">Transmembrane</keyword>
<feature type="transmembrane region" description="Helical" evidence="1">
    <location>
        <begin position="32"/>
        <end position="50"/>
    </location>
</feature>
<dbReference type="RefSeq" id="WP_091592252.1">
    <property type="nucleotide sequence ID" value="NZ_JBHRWG010000004.1"/>
</dbReference>
<evidence type="ECO:0000256" key="1">
    <source>
        <dbReference type="SAM" id="Phobius"/>
    </source>
</evidence>
<reference evidence="3" key="1">
    <citation type="submission" date="2016-06" db="EMBL/GenBank/DDBJ databases">
        <authorList>
            <person name="Varghese N."/>
        </authorList>
    </citation>
    <scope>NUCLEOTIDE SEQUENCE [LARGE SCALE GENOMIC DNA]</scope>
    <source>
        <strain evidence="3">DSM 45344</strain>
    </source>
</reference>
<evidence type="ECO:0000313" key="3">
    <source>
        <dbReference type="Proteomes" id="UP000199393"/>
    </source>
</evidence>
<accession>A0A1C3N5X3</accession>
<dbReference type="STRING" id="307121.GA0070620_3524"/>
<keyword evidence="1" id="KW-0472">Membrane</keyword>
<dbReference type="AlphaFoldDB" id="A0A1C3N5X3"/>
<proteinExistence type="predicted"/>
<dbReference type="EMBL" id="LT598496">
    <property type="protein sequence ID" value="SBV27992.1"/>
    <property type="molecule type" value="Genomic_DNA"/>
</dbReference>